<sequence>MRPELGGGSGSCSWQVGPGPARSDHAHGPAGAAGLQRGQRAPGTRRDSIRARLVYIAGKEKQNACWRLHQFYLK</sequence>
<protein>
    <submittedName>
        <fullName evidence="2">cAMP-dependent protein kinase inhibitor alpha isoform X2</fullName>
    </submittedName>
</protein>
<evidence type="ECO:0000313" key="1">
    <source>
        <dbReference type="Proteomes" id="UP001732720"/>
    </source>
</evidence>
<keyword evidence="1" id="KW-1185">Reference proteome</keyword>
<keyword evidence="2" id="KW-0649">Protein kinase inhibitor</keyword>
<proteinExistence type="predicted"/>
<accession>A0AC58M615</accession>
<reference evidence="2" key="1">
    <citation type="submission" date="2025-08" db="UniProtKB">
        <authorList>
            <consortium name="RefSeq"/>
        </authorList>
    </citation>
    <scope>IDENTIFICATION</scope>
</reference>
<gene>
    <name evidence="2" type="primary">Pkia</name>
</gene>
<dbReference type="RefSeq" id="XP_073924850.1">
    <property type="nucleotide sequence ID" value="XM_074068749.1"/>
</dbReference>
<evidence type="ECO:0000313" key="2">
    <source>
        <dbReference type="RefSeq" id="XP_073924850.1"/>
    </source>
</evidence>
<name>A0AC58M615_CASCN</name>
<organism evidence="1 2">
    <name type="scientific">Castor canadensis</name>
    <name type="common">American beaver</name>
    <dbReference type="NCBI Taxonomy" id="51338"/>
    <lineage>
        <taxon>Eukaryota</taxon>
        <taxon>Metazoa</taxon>
        <taxon>Chordata</taxon>
        <taxon>Craniata</taxon>
        <taxon>Vertebrata</taxon>
        <taxon>Euteleostomi</taxon>
        <taxon>Mammalia</taxon>
        <taxon>Eutheria</taxon>
        <taxon>Euarchontoglires</taxon>
        <taxon>Glires</taxon>
        <taxon>Rodentia</taxon>
        <taxon>Castorimorpha</taxon>
        <taxon>Castoridae</taxon>
        <taxon>Castor</taxon>
    </lineage>
</organism>
<dbReference type="Proteomes" id="UP001732720">
    <property type="component" value="Chromosome 3"/>
</dbReference>